<sequence>MAEEPRKATFRAVEPPAVESVKTDDSDSDELVGLPEKTRVSTAEKKLKPKLSVGNLGTDEEKHEIELVPVVPLGPTTRNKTAANIHERVAPPRNQDKVVRTPAQGQPEIPRPTIGRGEAGPSSERPILSDPQISTGDRTNVPKHQTFWFADGSVFIQLDVMRFRLHKSRLANTSLFFEELFHEREASWDTAFTEITLESGDAVQVSVAVEEVVGMDLYFLDDIGVSLPDFEVLIGVLDNGVKHCGDAVPFCTLASAIRAATTLKCPDIRSWGIARIKRQWSIPTFLQPIPDTPDSLILATRKYKIHDIRTRVLYDSELLRTEEVADAARLFVSHEHVLDAQARLKHAWLSVVKSHVASIVICPSVSGSADTVQPCTSTSVFDIQRVHEELVHATLLKQHHLDPLGGLERLISMDELWNVAGYFWGCVRLRKCLWAERKEEMIQDLDIWFKDL</sequence>
<feature type="domain" description="BTB" evidence="2">
    <location>
        <begin position="152"/>
        <end position="240"/>
    </location>
</feature>
<evidence type="ECO:0000313" key="3">
    <source>
        <dbReference type="EMBL" id="KAJ7656661.1"/>
    </source>
</evidence>
<evidence type="ECO:0000313" key="4">
    <source>
        <dbReference type="Proteomes" id="UP001221757"/>
    </source>
</evidence>
<proteinExistence type="predicted"/>
<evidence type="ECO:0000256" key="1">
    <source>
        <dbReference type="SAM" id="MobiDB-lite"/>
    </source>
</evidence>
<reference evidence="3" key="1">
    <citation type="submission" date="2023-03" db="EMBL/GenBank/DDBJ databases">
        <title>Massive genome expansion in bonnet fungi (Mycena s.s.) driven by repeated elements and novel gene families across ecological guilds.</title>
        <authorList>
            <consortium name="Lawrence Berkeley National Laboratory"/>
            <person name="Harder C.B."/>
            <person name="Miyauchi S."/>
            <person name="Viragh M."/>
            <person name="Kuo A."/>
            <person name="Thoen E."/>
            <person name="Andreopoulos B."/>
            <person name="Lu D."/>
            <person name="Skrede I."/>
            <person name="Drula E."/>
            <person name="Henrissat B."/>
            <person name="Morin E."/>
            <person name="Kohler A."/>
            <person name="Barry K."/>
            <person name="LaButti K."/>
            <person name="Morin E."/>
            <person name="Salamov A."/>
            <person name="Lipzen A."/>
            <person name="Mereny Z."/>
            <person name="Hegedus B."/>
            <person name="Baldrian P."/>
            <person name="Stursova M."/>
            <person name="Weitz H."/>
            <person name="Taylor A."/>
            <person name="Grigoriev I.V."/>
            <person name="Nagy L.G."/>
            <person name="Martin F."/>
            <person name="Kauserud H."/>
        </authorList>
    </citation>
    <scope>NUCLEOTIDE SEQUENCE</scope>
    <source>
        <strain evidence="3">CBHHK067</strain>
    </source>
</reference>
<comment type="caution">
    <text evidence="3">The sequence shown here is derived from an EMBL/GenBank/DDBJ whole genome shotgun (WGS) entry which is preliminary data.</text>
</comment>
<protein>
    <recommendedName>
        <fullName evidence="2">BTB domain-containing protein</fullName>
    </recommendedName>
</protein>
<dbReference type="EMBL" id="JARKIE010000297">
    <property type="protein sequence ID" value="KAJ7656661.1"/>
    <property type="molecule type" value="Genomic_DNA"/>
</dbReference>
<name>A0AAD7CPL1_MYCRO</name>
<keyword evidence="4" id="KW-1185">Reference proteome</keyword>
<dbReference type="AlphaFoldDB" id="A0AAD7CPL1"/>
<organism evidence="3 4">
    <name type="scientific">Mycena rosella</name>
    <name type="common">Pink bonnet</name>
    <name type="synonym">Agaricus rosellus</name>
    <dbReference type="NCBI Taxonomy" id="1033263"/>
    <lineage>
        <taxon>Eukaryota</taxon>
        <taxon>Fungi</taxon>
        <taxon>Dikarya</taxon>
        <taxon>Basidiomycota</taxon>
        <taxon>Agaricomycotina</taxon>
        <taxon>Agaricomycetes</taxon>
        <taxon>Agaricomycetidae</taxon>
        <taxon>Agaricales</taxon>
        <taxon>Marasmiineae</taxon>
        <taxon>Mycenaceae</taxon>
        <taxon>Mycena</taxon>
    </lineage>
</organism>
<feature type="region of interest" description="Disordered" evidence="1">
    <location>
        <begin position="1"/>
        <end position="45"/>
    </location>
</feature>
<gene>
    <name evidence="3" type="ORF">B0H17DRAFT_1146097</name>
</gene>
<feature type="compositionally biased region" description="Basic and acidic residues" evidence="1">
    <location>
        <begin position="36"/>
        <end position="45"/>
    </location>
</feature>
<dbReference type="InterPro" id="IPR000210">
    <property type="entry name" value="BTB/POZ_dom"/>
</dbReference>
<accession>A0AAD7CPL1</accession>
<evidence type="ECO:0000259" key="2">
    <source>
        <dbReference type="PROSITE" id="PS50097"/>
    </source>
</evidence>
<dbReference type="Proteomes" id="UP001221757">
    <property type="component" value="Unassembled WGS sequence"/>
</dbReference>
<dbReference type="PROSITE" id="PS50097">
    <property type="entry name" value="BTB"/>
    <property type="match status" value="1"/>
</dbReference>
<feature type="region of interest" description="Disordered" evidence="1">
    <location>
        <begin position="94"/>
        <end position="140"/>
    </location>
</feature>